<comment type="similarity">
    <text evidence="4">Belongs to the MqnA/MqnD family. MqnD subfamily.</text>
</comment>
<feature type="active site" description="Proton acceptor" evidence="4">
    <location>
        <position position="154"/>
    </location>
</feature>
<feature type="binding site" evidence="4">
    <location>
        <begin position="115"/>
        <end position="116"/>
    </location>
    <ligand>
        <name>substrate</name>
    </ligand>
</feature>
<organism evidence="5 6">
    <name type="scientific">Thermodesulfobacterium geofontis</name>
    <dbReference type="NCBI Taxonomy" id="1295609"/>
    <lineage>
        <taxon>Bacteria</taxon>
        <taxon>Pseudomonadati</taxon>
        <taxon>Thermodesulfobacteriota</taxon>
        <taxon>Thermodesulfobacteria</taxon>
        <taxon>Thermodesulfobacteriales</taxon>
        <taxon>Thermodesulfobacteriaceae</taxon>
        <taxon>Thermodesulfobacterium</taxon>
    </lineage>
</organism>
<keyword evidence="2 4" id="KW-0474">Menaquinone biosynthesis</keyword>
<dbReference type="AlphaFoldDB" id="A0A2N7QES6"/>
<dbReference type="Pfam" id="PF02621">
    <property type="entry name" value="VitK2_biosynth"/>
    <property type="match status" value="1"/>
</dbReference>
<evidence type="ECO:0000256" key="2">
    <source>
        <dbReference type="ARBA" id="ARBA00022428"/>
    </source>
</evidence>
<keyword evidence="3 4" id="KW-0456">Lyase</keyword>
<evidence type="ECO:0000256" key="3">
    <source>
        <dbReference type="ARBA" id="ARBA00023239"/>
    </source>
</evidence>
<dbReference type="PANTHER" id="PTHR37167">
    <property type="entry name" value="1,4-DIHYDROXY-6-NAPHTOATE SYNTHASE"/>
    <property type="match status" value="1"/>
</dbReference>
<dbReference type="Proteomes" id="UP000235619">
    <property type="component" value="Unassembled WGS sequence"/>
</dbReference>
<comment type="caution">
    <text evidence="4">Lacks conserved residue(s) required for the propagation of feature annotation.</text>
</comment>
<dbReference type="SUPFAM" id="SSF53850">
    <property type="entry name" value="Periplasmic binding protein-like II"/>
    <property type="match status" value="1"/>
</dbReference>
<comment type="caution">
    <text evidence="5">The sequence shown here is derived from an EMBL/GenBank/DDBJ whole genome shotgun (WGS) entry which is preliminary data.</text>
</comment>
<comment type="catalytic activity">
    <reaction evidence="4">
        <text>cyclic dehypoxanthinylfutalosinate = 1,4-dihydroxy-6-naphthoate + dihydroxyacetone</text>
        <dbReference type="Rhea" id="RHEA:33087"/>
        <dbReference type="ChEBI" id="CHEBI:16016"/>
        <dbReference type="ChEBI" id="CHEBI:64254"/>
        <dbReference type="ChEBI" id="CHEBI:64270"/>
        <dbReference type="EC" id="4.1.99.29"/>
    </reaction>
</comment>
<sequence length="279" mass="32266">MDLGMYNQKLEIALSPCPNDVFIVSGLLLKIIETTFDFLFYFEDIETLNNLAINGSFPIIKASFAIWKFIFSEYELLPVGSALGFGVGPLLVGIEPYHIEEFSKLKIAIPGEHTTAHFLFNFFYQGKIKKIFARYDKIISLLSEKKAELGILIHEGRFLYDKYNLYKIVDLGEYWENLTSSPLPLGGFFIKRALSEKIKNEIVNLFRESINWAKNNCDKVFPLLKTYAQELEEETIKKHVNTYVNEYTYELRDPALKGLTILKDYLNIKKSLKEIIWGI</sequence>
<protein>
    <recommendedName>
        <fullName evidence="4">1,4-dihydroxy-6-naphtoate synthase</fullName>
        <ecNumber evidence="4">4.1.99.29</ecNumber>
    </recommendedName>
    <alternativeName>
        <fullName evidence="4">Menaquinone biosynthetic enzyme MqnD</fullName>
    </alternativeName>
</protein>
<dbReference type="GO" id="GO:0009234">
    <property type="term" value="P:menaquinone biosynthetic process"/>
    <property type="evidence" value="ECO:0007669"/>
    <property type="project" value="UniProtKB-UniRule"/>
</dbReference>
<dbReference type="UniPathway" id="UPA00079"/>
<evidence type="ECO:0000256" key="4">
    <source>
        <dbReference type="HAMAP-Rule" id="MF_00996"/>
    </source>
</evidence>
<dbReference type="EC" id="4.1.99.29" evidence="4"/>
<evidence type="ECO:0000313" key="6">
    <source>
        <dbReference type="Proteomes" id="UP000235619"/>
    </source>
</evidence>
<dbReference type="CDD" id="cd13635">
    <property type="entry name" value="PBP2_Ttha1568_Mqnd"/>
    <property type="match status" value="1"/>
</dbReference>
<gene>
    <name evidence="4" type="primary">mqnD</name>
    <name evidence="5" type="ORF">C0169_03955</name>
</gene>
<dbReference type="GO" id="GO:0016830">
    <property type="term" value="F:carbon-carbon lyase activity"/>
    <property type="evidence" value="ECO:0007669"/>
    <property type="project" value="UniProtKB-UniRule"/>
</dbReference>
<dbReference type="EMBL" id="PNJD01000238">
    <property type="protein sequence ID" value="PMP97116.1"/>
    <property type="molecule type" value="Genomic_DNA"/>
</dbReference>
<accession>A0A2N7QES6</accession>
<dbReference type="PANTHER" id="PTHR37167:SF1">
    <property type="entry name" value="1,4-DIHYDROXY-6-NAPHTOATE SYNTHASE"/>
    <property type="match status" value="1"/>
</dbReference>
<name>A0A2N7QES6_9BACT</name>
<dbReference type="InterPro" id="IPR003773">
    <property type="entry name" value="Menaquinone_biosynth"/>
</dbReference>
<comment type="function">
    <text evidence="4">Catalyzes the conversion of cyclic dehypoxanthine futalosine (cyclic DHFL) into 1,4-dihydroxy-6-naphthoate, a step in the biosynthesis of menaquinone (MK, vitamin K2).</text>
</comment>
<reference evidence="5 6" key="1">
    <citation type="submission" date="2018-01" db="EMBL/GenBank/DDBJ databases">
        <title>Metagenomic assembled genomes from two thermal pools in the Uzon Caldera, Kamchatka, Russia.</title>
        <authorList>
            <person name="Wilkins L."/>
            <person name="Ettinger C."/>
        </authorList>
    </citation>
    <scope>NUCLEOTIDE SEQUENCE [LARGE SCALE GENOMIC DNA]</scope>
    <source>
        <strain evidence="5">ARK-04</strain>
    </source>
</reference>
<evidence type="ECO:0000313" key="5">
    <source>
        <dbReference type="EMBL" id="PMP97116.1"/>
    </source>
</evidence>
<comment type="pathway">
    <text evidence="1 4">Quinol/quinone metabolism; menaquinone biosynthesis.</text>
</comment>
<proteinExistence type="inferred from homology"/>
<evidence type="ECO:0000256" key="1">
    <source>
        <dbReference type="ARBA" id="ARBA00004863"/>
    </source>
</evidence>
<dbReference type="Gene3D" id="3.40.190.10">
    <property type="entry name" value="Periplasmic binding protein-like II"/>
    <property type="match status" value="2"/>
</dbReference>
<dbReference type="InterPro" id="IPR030869">
    <property type="entry name" value="MqnD"/>
</dbReference>
<dbReference type="HAMAP" id="MF_00996">
    <property type="entry name" value="MqnD"/>
    <property type="match status" value="1"/>
</dbReference>